<protein>
    <recommendedName>
        <fullName evidence="3">BTB domain-containing protein</fullName>
    </recommendedName>
</protein>
<dbReference type="AlphaFoldDB" id="A0AAD7HI11"/>
<keyword evidence="2" id="KW-1185">Reference proteome</keyword>
<evidence type="ECO:0008006" key="3">
    <source>
        <dbReference type="Google" id="ProtNLM"/>
    </source>
</evidence>
<evidence type="ECO:0000313" key="1">
    <source>
        <dbReference type="EMBL" id="KAJ7720707.1"/>
    </source>
</evidence>
<gene>
    <name evidence="1" type="ORF">B0H16DRAFT_1738702</name>
</gene>
<dbReference type="EMBL" id="JARKIB010000237">
    <property type="protein sequence ID" value="KAJ7720707.1"/>
    <property type="molecule type" value="Genomic_DNA"/>
</dbReference>
<proteinExistence type="predicted"/>
<sequence>MSDSTTPSENTGRTVHDAPVENVGQWTRNLTYWHADGSIVIRVEGILYNIHVSTLGKVAPDIASILAIPSGKPEGDPMQEGTERFPLHLTGLSVQEFEDFLYWLYRVEWTPMTNRAEKERILTNLLKVTDMWNIEVGKRYAITHLQTMHLPASRRLELARKYSIHGWVEEAVTDIFQHKLSVLSDVDLASLDLKVYSILVRGMERMEVEIRRTANVAPKMPDASQADWRCSKHQVCIATWKQLWWDQIGRKLLHPDTPIRTGDIVNEVKQLSHKDLNETCRLDVVKEIETNLEFVDKRIISAVVTAIVAYHSALV</sequence>
<reference evidence="1" key="1">
    <citation type="submission" date="2023-03" db="EMBL/GenBank/DDBJ databases">
        <title>Massive genome expansion in bonnet fungi (Mycena s.s.) driven by repeated elements and novel gene families across ecological guilds.</title>
        <authorList>
            <consortium name="Lawrence Berkeley National Laboratory"/>
            <person name="Harder C.B."/>
            <person name="Miyauchi S."/>
            <person name="Viragh M."/>
            <person name="Kuo A."/>
            <person name="Thoen E."/>
            <person name="Andreopoulos B."/>
            <person name="Lu D."/>
            <person name="Skrede I."/>
            <person name="Drula E."/>
            <person name="Henrissat B."/>
            <person name="Morin E."/>
            <person name="Kohler A."/>
            <person name="Barry K."/>
            <person name="LaButti K."/>
            <person name="Morin E."/>
            <person name="Salamov A."/>
            <person name="Lipzen A."/>
            <person name="Mereny Z."/>
            <person name="Hegedus B."/>
            <person name="Baldrian P."/>
            <person name="Stursova M."/>
            <person name="Weitz H."/>
            <person name="Taylor A."/>
            <person name="Grigoriev I.V."/>
            <person name="Nagy L.G."/>
            <person name="Martin F."/>
            <person name="Kauserud H."/>
        </authorList>
    </citation>
    <scope>NUCLEOTIDE SEQUENCE</scope>
    <source>
        <strain evidence="1">CBHHK182m</strain>
    </source>
</reference>
<dbReference type="Proteomes" id="UP001215598">
    <property type="component" value="Unassembled WGS sequence"/>
</dbReference>
<accession>A0AAD7HI11</accession>
<comment type="caution">
    <text evidence="1">The sequence shown here is derived from an EMBL/GenBank/DDBJ whole genome shotgun (WGS) entry which is preliminary data.</text>
</comment>
<evidence type="ECO:0000313" key="2">
    <source>
        <dbReference type="Proteomes" id="UP001215598"/>
    </source>
</evidence>
<name>A0AAD7HI11_9AGAR</name>
<organism evidence="1 2">
    <name type="scientific">Mycena metata</name>
    <dbReference type="NCBI Taxonomy" id="1033252"/>
    <lineage>
        <taxon>Eukaryota</taxon>
        <taxon>Fungi</taxon>
        <taxon>Dikarya</taxon>
        <taxon>Basidiomycota</taxon>
        <taxon>Agaricomycotina</taxon>
        <taxon>Agaricomycetes</taxon>
        <taxon>Agaricomycetidae</taxon>
        <taxon>Agaricales</taxon>
        <taxon>Marasmiineae</taxon>
        <taxon>Mycenaceae</taxon>
        <taxon>Mycena</taxon>
    </lineage>
</organism>